<feature type="transmembrane region" description="Helical" evidence="1">
    <location>
        <begin position="212"/>
        <end position="232"/>
    </location>
</feature>
<feature type="domain" description="Acyltransferase 3" evidence="2">
    <location>
        <begin position="3"/>
        <end position="344"/>
    </location>
</feature>
<keyword evidence="4" id="KW-1185">Reference proteome</keyword>
<sequence length="382" mass="43358">MGIIRLLLAIAVVIAHSTSIFGFRMVEGAIAVQAFYIISGFYMALVLNEKYVGQAHSYRLFITNRLLRLYPIYWVVLALSVLGSVGGYWLTGNPFKLSAYFDALPYIQPGALAYLVLTNLVVVGQDAVFFLGLNPQTGGLFFAPDFHATKPPVYMFMFLPQAWTLGVEILFYLVAPFLVRRRVSVLVLLALGSLAIRLGLHQLGLSNDPWSYRFFPSEILFFLVGAICYRAYLVLKTRPVDWRVYQAMLGAALLVLLSYHWLPTDLPKRVLYYLFFALSVPFLFILTKKSRLDYRLGELSYPVYISHMFTGSVVKLVLDKAHVPEAWFGLVLVVVTVLFSLVLVRFIAEPVERYRQRRVRRFQQPEPTPEAHLGPTVMVLPA</sequence>
<evidence type="ECO:0000259" key="2">
    <source>
        <dbReference type="Pfam" id="PF01757"/>
    </source>
</evidence>
<reference evidence="4" key="1">
    <citation type="journal article" date="2019" name="Int. J. Syst. Evol. Microbiol.">
        <title>The Global Catalogue of Microorganisms (GCM) 10K type strain sequencing project: providing services to taxonomists for standard genome sequencing and annotation.</title>
        <authorList>
            <consortium name="The Broad Institute Genomics Platform"/>
            <consortium name="The Broad Institute Genome Sequencing Center for Infectious Disease"/>
            <person name="Wu L."/>
            <person name="Ma J."/>
        </authorList>
    </citation>
    <scope>NUCLEOTIDE SEQUENCE [LARGE SCALE GENOMIC DNA]</scope>
    <source>
        <strain evidence="4">JCM 17214</strain>
    </source>
</reference>
<feature type="transmembrane region" description="Helical" evidence="1">
    <location>
        <begin position="182"/>
        <end position="200"/>
    </location>
</feature>
<feature type="transmembrane region" description="Helical" evidence="1">
    <location>
        <begin position="67"/>
        <end position="90"/>
    </location>
</feature>
<dbReference type="InterPro" id="IPR002656">
    <property type="entry name" value="Acyl_transf_3_dom"/>
</dbReference>
<dbReference type="Pfam" id="PF01757">
    <property type="entry name" value="Acyl_transf_3"/>
    <property type="match status" value="1"/>
</dbReference>
<keyword evidence="3" id="KW-0012">Acyltransferase</keyword>
<keyword evidence="1" id="KW-1133">Transmembrane helix</keyword>
<name>A0ABP7MB18_9BACT</name>
<feature type="transmembrane region" description="Helical" evidence="1">
    <location>
        <begin position="111"/>
        <end position="133"/>
    </location>
</feature>
<feature type="transmembrane region" description="Helical" evidence="1">
    <location>
        <begin position="6"/>
        <end position="23"/>
    </location>
</feature>
<gene>
    <name evidence="3" type="ORF">GCM10022406_02240</name>
</gene>
<feature type="transmembrane region" description="Helical" evidence="1">
    <location>
        <begin position="244"/>
        <end position="264"/>
    </location>
</feature>
<dbReference type="PANTHER" id="PTHR23028">
    <property type="entry name" value="ACETYLTRANSFERASE"/>
    <property type="match status" value="1"/>
</dbReference>
<proteinExistence type="predicted"/>
<feature type="transmembrane region" description="Helical" evidence="1">
    <location>
        <begin position="270"/>
        <end position="287"/>
    </location>
</feature>
<keyword evidence="3" id="KW-0808">Transferase</keyword>
<keyword evidence="1" id="KW-0472">Membrane</keyword>
<dbReference type="InterPro" id="IPR050879">
    <property type="entry name" value="Acyltransferase_3"/>
</dbReference>
<organism evidence="3 4">
    <name type="scientific">Hymenobacter algoricola</name>
    <dbReference type="NCBI Taxonomy" id="486267"/>
    <lineage>
        <taxon>Bacteria</taxon>
        <taxon>Pseudomonadati</taxon>
        <taxon>Bacteroidota</taxon>
        <taxon>Cytophagia</taxon>
        <taxon>Cytophagales</taxon>
        <taxon>Hymenobacteraceae</taxon>
        <taxon>Hymenobacter</taxon>
    </lineage>
</organism>
<dbReference type="GO" id="GO:0016746">
    <property type="term" value="F:acyltransferase activity"/>
    <property type="evidence" value="ECO:0007669"/>
    <property type="project" value="UniProtKB-KW"/>
</dbReference>
<feature type="transmembrane region" description="Helical" evidence="1">
    <location>
        <begin position="30"/>
        <end position="47"/>
    </location>
</feature>
<feature type="transmembrane region" description="Helical" evidence="1">
    <location>
        <begin position="153"/>
        <end position="175"/>
    </location>
</feature>
<keyword evidence="1" id="KW-0812">Transmembrane</keyword>
<dbReference type="RefSeq" id="WP_345108834.1">
    <property type="nucleotide sequence ID" value="NZ_BAABDH010000003.1"/>
</dbReference>
<evidence type="ECO:0000313" key="3">
    <source>
        <dbReference type="EMBL" id="GAA3919287.1"/>
    </source>
</evidence>
<feature type="transmembrane region" description="Helical" evidence="1">
    <location>
        <begin position="330"/>
        <end position="348"/>
    </location>
</feature>
<accession>A0ABP7MB18</accession>
<dbReference type="EMBL" id="BAABDH010000003">
    <property type="protein sequence ID" value="GAA3919287.1"/>
    <property type="molecule type" value="Genomic_DNA"/>
</dbReference>
<evidence type="ECO:0000256" key="1">
    <source>
        <dbReference type="SAM" id="Phobius"/>
    </source>
</evidence>
<protein>
    <submittedName>
        <fullName evidence="3">Acyltransferase</fullName>
    </submittedName>
</protein>
<evidence type="ECO:0000313" key="4">
    <source>
        <dbReference type="Proteomes" id="UP001499909"/>
    </source>
</evidence>
<dbReference type="Proteomes" id="UP001499909">
    <property type="component" value="Unassembled WGS sequence"/>
</dbReference>
<dbReference type="PANTHER" id="PTHR23028:SF53">
    <property type="entry name" value="ACYL_TRANSF_3 DOMAIN-CONTAINING PROTEIN"/>
    <property type="match status" value="1"/>
</dbReference>
<comment type="caution">
    <text evidence="3">The sequence shown here is derived from an EMBL/GenBank/DDBJ whole genome shotgun (WGS) entry which is preliminary data.</text>
</comment>